<gene>
    <name evidence="3" type="primary">LOC104608188</name>
</gene>
<dbReference type="STRING" id="4432.A0A1U8B013"/>
<dbReference type="GeneID" id="104608188"/>
<feature type="compositionally biased region" description="Basic and acidic residues" evidence="1">
    <location>
        <begin position="184"/>
        <end position="220"/>
    </location>
</feature>
<dbReference type="KEGG" id="nnu:104608188"/>
<dbReference type="Gene3D" id="1.20.120.20">
    <property type="entry name" value="Apolipoprotein"/>
    <property type="match status" value="1"/>
</dbReference>
<sequence length="220" mass="23566">MATMYLAKAALLKASRPENPSVSFRSLPTRKVSRVCFASAANHPEGRNAADEMRESGFKYMADRANRSTREAGDNTLGMTDRAKETIYGGMDKAKEYANEMKETASGIAGSAVEGGKEGTERTTGTAQDMTNKLRDASGSMVDKAKEGANQAAGSTEEVTNKAGDNLGSMADKARQTMQGAWEAAKETTQKIRESFVGKGDNEAGERTMDERLEDLNKGG</sequence>
<name>A0A1U8B013_NELNU</name>
<evidence type="ECO:0000313" key="3">
    <source>
        <dbReference type="RefSeq" id="XP_010272393.1"/>
    </source>
</evidence>
<dbReference type="Proteomes" id="UP000189703">
    <property type="component" value="Unplaced"/>
</dbReference>
<feature type="region of interest" description="Disordered" evidence="1">
    <location>
        <begin position="111"/>
        <end position="220"/>
    </location>
</feature>
<dbReference type="OMA" id="KDKANDM"/>
<proteinExistence type="predicted"/>
<dbReference type="PANTHER" id="PTHR47372">
    <property type="entry name" value="DAUER UP-REGULATED-RELATED"/>
    <property type="match status" value="1"/>
</dbReference>
<reference evidence="3" key="1">
    <citation type="submission" date="2025-08" db="UniProtKB">
        <authorList>
            <consortium name="RefSeq"/>
        </authorList>
    </citation>
    <scope>IDENTIFICATION</scope>
</reference>
<organism evidence="2 3">
    <name type="scientific">Nelumbo nucifera</name>
    <name type="common">Sacred lotus</name>
    <dbReference type="NCBI Taxonomy" id="4432"/>
    <lineage>
        <taxon>Eukaryota</taxon>
        <taxon>Viridiplantae</taxon>
        <taxon>Streptophyta</taxon>
        <taxon>Embryophyta</taxon>
        <taxon>Tracheophyta</taxon>
        <taxon>Spermatophyta</taxon>
        <taxon>Magnoliopsida</taxon>
        <taxon>Proteales</taxon>
        <taxon>Nelumbonaceae</taxon>
        <taxon>Nelumbo</taxon>
    </lineage>
</organism>
<dbReference type="OrthoDB" id="6363407at2759"/>
<evidence type="ECO:0000256" key="1">
    <source>
        <dbReference type="SAM" id="MobiDB-lite"/>
    </source>
</evidence>
<dbReference type="AlphaFoldDB" id="A0A1U8B013"/>
<keyword evidence="2" id="KW-1185">Reference proteome</keyword>
<accession>A0A1U8B013</accession>
<protein>
    <submittedName>
        <fullName evidence="3">Uncharacterized protein LOC104608188</fullName>
    </submittedName>
</protein>
<dbReference type="RefSeq" id="XP_010272393.1">
    <property type="nucleotide sequence ID" value="XM_010274091.2"/>
</dbReference>
<dbReference type="PANTHER" id="PTHR47372:SF24">
    <property type="entry name" value="LATE EMBRYOGENESIS ABUNDANT PROTEIN (LEA) FAMILY PROTEIN"/>
    <property type="match status" value="1"/>
</dbReference>
<evidence type="ECO:0000313" key="2">
    <source>
        <dbReference type="Proteomes" id="UP000189703"/>
    </source>
</evidence>
<dbReference type="eggNOG" id="KOG4744">
    <property type="taxonomic scope" value="Eukaryota"/>
</dbReference>